<dbReference type="EMBL" id="UINC01124563">
    <property type="protein sequence ID" value="SVD01796.1"/>
    <property type="molecule type" value="Genomic_DNA"/>
</dbReference>
<feature type="non-terminal residue" evidence="1">
    <location>
        <position position="64"/>
    </location>
</feature>
<dbReference type="AlphaFoldDB" id="A0A382RVV9"/>
<evidence type="ECO:0000313" key="1">
    <source>
        <dbReference type="EMBL" id="SVD01796.1"/>
    </source>
</evidence>
<reference evidence="1" key="1">
    <citation type="submission" date="2018-05" db="EMBL/GenBank/DDBJ databases">
        <authorList>
            <person name="Lanie J.A."/>
            <person name="Ng W.-L."/>
            <person name="Kazmierczak K.M."/>
            <person name="Andrzejewski T.M."/>
            <person name="Davidsen T.M."/>
            <person name="Wayne K.J."/>
            <person name="Tettelin H."/>
            <person name="Glass J.I."/>
            <person name="Rusch D."/>
            <person name="Podicherti R."/>
            <person name="Tsui H.-C.T."/>
            <person name="Winkler M.E."/>
        </authorList>
    </citation>
    <scope>NUCLEOTIDE SEQUENCE</scope>
</reference>
<organism evidence="1">
    <name type="scientific">marine metagenome</name>
    <dbReference type="NCBI Taxonomy" id="408172"/>
    <lineage>
        <taxon>unclassified sequences</taxon>
        <taxon>metagenomes</taxon>
        <taxon>ecological metagenomes</taxon>
    </lineage>
</organism>
<sequence length="64" mass="6727">MSFRGKAVKETRAADTHEIRLRATRGSVGGVPGGPWCRERDAVRVSDSGAAFVITCPVATGLVV</sequence>
<protein>
    <submittedName>
        <fullName evidence="1">Uncharacterized protein</fullName>
    </submittedName>
</protein>
<accession>A0A382RVV9</accession>
<proteinExistence type="predicted"/>
<gene>
    <name evidence="1" type="ORF">METZ01_LOCUS354650</name>
</gene>
<name>A0A382RVV9_9ZZZZ</name>